<feature type="domain" description="c-SKI SMAD4-binding" evidence="3">
    <location>
        <begin position="137"/>
        <end position="235"/>
    </location>
</feature>
<dbReference type="InterPro" id="IPR037000">
    <property type="entry name" value="Ski_DNA-bd_sf"/>
</dbReference>
<dbReference type="Gene3D" id="3.10.260.20">
    <property type="entry name" value="Ski"/>
    <property type="match status" value="1"/>
</dbReference>
<dbReference type="Pfam" id="PF02437">
    <property type="entry name" value="Ski_Sno_DHD"/>
    <property type="match status" value="1"/>
</dbReference>
<dbReference type="Gene3D" id="3.10.390.10">
    <property type="entry name" value="SAND domain-like"/>
    <property type="match status" value="1"/>
</dbReference>
<evidence type="ECO:0000256" key="1">
    <source>
        <dbReference type="ARBA" id="ARBA00009513"/>
    </source>
</evidence>
<dbReference type="InterPro" id="IPR009061">
    <property type="entry name" value="DNA-bd_dom_put_sf"/>
</dbReference>
<dbReference type="InterPro" id="IPR003380">
    <property type="entry name" value="SKI/SNO/DAC"/>
</dbReference>
<dbReference type="GO" id="GO:0000978">
    <property type="term" value="F:RNA polymerase II cis-regulatory region sequence-specific DNA binding"/>
    <property type="evidence" value="ECO:0007669"/>
    <property type="project" value="TreeGrafter"/>
</dbReference>
<dbReference type="GO" id="GO:0005737">
    <property type="term" value="C:cytoplasm"/>
    <property type="evidence" value="ECO:0007669"/>
    <property type="project" value="TreeGrafter"/>
</dbReference>
<feature type="region of interest" description="Disordered" evidence="2">
    <location>
        <begin position="243"/>
        <end position="263"/>
    </location>
</feature>
<dbReference type="PANTHER" id="PTHR10005">
    <property type="entry name" value="SKI ONCOGENE-RELATED"/>
    <property type="match status" value="1"/>
</dbReference>
<proteinExistence type="inferred from homology"/>
<evidence type="ECO:0000259" key="3">
    <source>
        <dbReference type="SMART" id="SM01046"/>
    </source>
</evidence>
<dbReference type="AlphaFoldDB" id="A0A183SSP5"/>
<evidence type="ECO:0000313" key="4">
    <source>
        <dbReference type="EMBL" id="VDL93628.1"/>
    </source>
</evidence>
<dbReference type="PANTHER" id="PTHR10005:SF26">
    <property type="entry name" value="CORL"/>
    <property type="match status" value="1"/>
</dbReference>
<organism evidence="6">
    <name type="scientific">Schistocephalus solidus</name>
    <name type="common">Tapeworm</name>
    <dbReference type="NCBI Taxonomy" id="70667"/>
    <lineage>
        <taxon>Eukaryota</taxon>
        <taxon>Metazoa</taxon>
        <taxon>Spiralia</taxon>
        <taxon>Lophotrochozoa</taxon>
        <taxon>Platyhelminthes</taxon>
        <taxon>Cestoda</taxon>
        <taxon>Eucestoda</taxon>
        <taxon>Diphyllobothriidea</taxon>
        <taxon>Diphyllobothriidae</taxon>
        <taxon>Schistocephalus</taxon>
    </lineage>
</organism>
<keyword evidence="5" id="KW-1185">Reference proteome</keyword>
<reference evidence="6" key="1">
    <citation type="submission" date="2016-06" db="UniProtKB">
        <authorList>
            <consortium name="WormBaseParasite"/>
        </authorList>
    </citation>
    <scope>IDENTIFICATION</scope>
</reference>
<sequence length="428" mass="47561">MIAECSKEKSPPGGDRVTHSISSLIHKPKDETVLSTYYLYGEPLICLTLHGEERLCLAQISGLLLRDFSYNEIHNRRVALGITCVQCTSRQLELLRRVGAMPSSSRRCGTITKREAQRLVESFLQDLPPPKLPENFAFEVEHNCGWGCQGYFIPARYNSSRAKCVQCAFCQAFFSPNKFVFHCHTREETGRQQVTTYRHPDAANFNAWRRHLVLADPDPPEELLFAWEDVKAMFNGGNRKKTSPFSSEASMAYTPEASPPPLKRRCPVVSKATPSADHAKGFDQQVQLGTLATAPEALTRADFVFKKYRSVFTSLLEQTTLSQVESCPVGSVAWNPSTTHAPLEHPVPLNRAIGLVADLKSTVPVNQSRIGPRDWLENLLLGSTESIGSPTSPVSDIMGNWTSTLKSYLEMMARGIYLPPPPPPPSTT</sequence>
<evidence type="ECO:0000313" key="5">
    <source>
        <dbReference type="Proteomes" id="UP000275846"/>
    </source>
</evidence>
<dbReference type="GO" id="GO:0005634">
    <property type="term" value="C:nucleus"/>
    <property type="evidence" value="ECO:0007669"/>
    <property type="project" value="TreeGrafter"/>
</dbReference>
<dbReference type="WBParaSite" id="SSLN_0000749201-mRNA-1">
    <property type="protein sequence ID" value="SSLN_0000749201-mRNA-1"/>
    <property type="gene ID" value="SSLN_0000749201"/>
</dbReference>
<dbReference type="GO" id="GO:0046332">
    <property type="term" value="F:SMAD binding"/>
    <property type="evidence" value="ECO:0007669"/>
    <property type="project" value="InterPro"/>
</dbReference>
<evidence type="ECO:0000313" key="6">
    <source>
        <dbReference type="WBParaSite" id="SSLN_0000749201-mRNA-1"/>
    </source>
</evidence>
<accession>A0A183SSP5</accession>
<dbReference type="GO" id="GO:0030514">
    <property type="term" value="P:negative regulation of BMP signaling pathway"/>
    <property type="evidence" value="ECO:0007669"/>
    <property type="project" value="TreeGrafter"/>
</dbReference>
<gene>
    <name evidence="4" type="ORF">SSLN_LOCUS7243</name>
</gene>
<dbReference type="SMART" id="SM01046">
    <property type="entry name" value="c-SKI_SMAD_bind"/>
    <property type="match status" value="1"/>
</dbReference>
<dbReference type="Pfam" id="PF08782">
    <property type="entry name" value="c-SKI_SMAD_bind"/>
    <property type="match status" value="1"/>
</dbReference>
<comment type="similarity">
    <text evidence="1">Belongs to the SKI family.</text>
</comment>
<dbReference type="GO" id="GO:0000122">
    <property type="term" value="P:negative regulation of transcription by RNA polymerase II"/>
    <property type="evidence" value="ECO:0007669"/>
    <property type="project" value="TreeGrafter"/>
</dbReference>
<dbReference type="GO" id="GO:0005667">
    <property type="term" value="C:transcription regulator complex"/>
    <property type="evidence" value="ECO:0007669"/>
    <property type="project" value="TreeGrafter"/>
</dbReference>
<evidence type="ECO:0000256" key="2">
    <source>
        <dbReference type="SAM" id="MobiDB-lite"/>
    </source>
</evidence>
<dbReference type="InterPro" id="IPR010919">
    <property type="entry name" value="SAND-like_dom_sf"/>
</dbReference>
<dbReference type="STRING" id="70667.A0A183SSP5"/>
<dbReference type="Proteomes" id="UP000275846">
    <property type="component" value="Unassembled WGS sequence"/>
</dbReference>
<protein>
    <submittedName>
        <fullName evidence="6">C-SKI_SMAD_bind domain-containing protein</fullName>
    </submittedName>
</protein>
<name>A0A183SSP5_SCHSO</name>
<dbReference type="SUPFAM" id="SSF63763">
    <property type="entry name" value="SAND domain-like"/>
    <property type="match status" value="1"/>
</dbReference>
<dbReference type="GO" id="GO:0000981">
    <property type="term" value="F:DNA-binding transcription factor activity, RNA polymerase II-specific"/>
    <property type="evidence" value="ECO:0007669"/>
    <property type="project" value="TreeGrafter"/>
</dbReference>
<dbReference type="OrthoDB" id="3938623at2759"/>
<dbReference type="EMBL" id="UYSU01034054">
    <property type="protein sequence ID" value="VDL93628.1"/>
    <property type="molecule type" value="Genomic_DNA"/>
</dbReference>
<dbReference type="InterPro" id="IPR014890">
    <property type="entry name" value="c-SKI_SMAD4-bd_dom"/>
</dbReference>
<dbReference type="InterPro" id="IPR023216">
    <property type="entry name" value="Tscrpt_reg_SKI_SnoN"/>
</dbReference>
<dbReference type="SUPFAM" id="SSF46955">
    <property type="entry name" value="Putative DNA-binding domain"/>
    <property type="match status" value="1"/>
</dbReference>
<reference evidence="4 5" key="2">
    <citation type="submission" date="2018-11" db="EMBL/GenBank/DDBJ databases">
        <authorList>
            <consortium name="Pathogen Informatics"/>
        </authorList>
    </citation>
    <scope>NUCLEOTIDE SEQUENCE [LARGE SCALE GENOMIC DNA]</scope>
    <source>
        <strain evidence="4 5">NST_G2</strain>
    </source>
</reference>